<evidence type="ECO:0000313" key="2">
    <source>
        <dbReference type="EMBL" id="GBE86884.1"/>
    </source>
</evidence>
<feature type="region of interest" description="Disordered" evidence="1">
    <location>
        <begin position="1"/>
        <end position="132"/>
    </location>
</feature>
<feature type="compositionally biased region" description="Acidic residues" evidence="1">
    <location>
        <begin position="510"/>
        <end position="519"/>
    </location>
</feature>
<name>A0A401GYG5_9APHY</name>
<organism evidence="2 3">
    <name type="scientific">Sparassis crispa</name>
    <dbReference type="NCBI Taxonomy" id="139825"/>
    <lineage>
        <taxon>Eukaryota</taxon>
        <taxon>Fungi</taxon>
        <taxon>Dikarya</taxon>
        <taxon>Basidiomycota</taxon>
        <taxon>Agaricomycotina</taxon>
        <taxon>Agaricomycetes</taxon>
        <taxon>Polyporales</taxon>
        <taxon>Sparassidaceae</taxon>
        <taxon>Sparassis</taxon>
    </lineage>
</organism>
<feature type="region of interest" description="Disordered" evidence="1">
    <location>
        <begin position="599"/>
        <end position="620"/>
    </location>
</feature>
<dbReference type="InParanoid" id="A0A401GYG5"/>
<dbReference type="AlphaFoldDB" id="A0A401GYG5"/>
<proteinExistence type="predicted"/>
<keyword evidence="3" id="KW-1185">Reference proteome</keyword>
<feature type="compositionally biased region" description="Polar residues" evidence="1">
    <location>
        <begin position="94"/>
        <end position="111"/>
    </location>
</feature>
<dbReference type="RefSeq" id="XP_027617797.1">
    <property type="nucleotide sequence ID" value="XM_027761996.1"/>
</dbReference>
<feature type="compositionally biased region" description="Gly residues" evidence="1">
    <location>
        <begin position="609"/>
        <end position="619"/>
    </location>
</feature>
<dbReference type="EMBL" id="BFAD01000010">
    <property type="protein sequence ID" value="GBE86884.1"/>
    <property type="molecule type" value="Genomic_DNA"/>
</dbReference>
<feature type="compositionally biased region" description="Low complexity" evidence="1">
    <location>
        <begin position="599"/>
        <end position="608"/>
    </location>
</feature>
<feature type="compositionally biased region" description="Low complexity" evidence="1">
    <location>
        <begin position="112"/>
        <end position="132"/>
    </location>
</feature>
<comment type="caution">
    <text evidence="2">The sequence shown here is derived from an EMBL/GenBank/DDBJ whole genome shotgun (WGS) entry which is preliminary data.</text>
</comment>
<dbReference type="Proteomes" id="UP000287166">
    <property type="component" value="Unassembled WGS sequence"/>
</dbReference>
<feature type="region of interest" description="Disordered" evidence="1">
    <location>
        <begin position="264"/>
        <end position="285"/>
    </location>
</feature>
<feature type="compositionally biased region" description="Basic residues" evidence="1">
    <location>
        <begin position="386"/>
        <end position="395"/>
    </location>
</feature>
<evidence type="ECO:0000313" key="3">
    <source>
        <dbReference type="Proteomes" id="UP000287166"/>
    </source>
</evidence>
<feature type="compositionally biased region" description="Polar residues" evidence="1">
    <location>
        <begin position="454"/>
        <end position="464"/>
    </location>
</feature>
<feature type="compositionally biased region" description="Basic and acidic residues" evidence="1">
    <location>
        <begin position="396"/>
        <end position="412"/>
    </location>
</feature>
<protein>
    <submittedName>
        <fullName evidence="2">Uncharacterized protein</fullName>
    </submittedName>
</protein>
<evidence type="ECO:0000256" key="1">
    <source>
        <dbReference type="SAM" id="MobiDB-lite"/>
    </source>
</evidence>
<sequence length="672" mass="71777">MLSSLLPFLPSAFTSADKSPPPSQESPDEQQDIHPKEMPGTTVVDELGVKKRKERTHESFIVVRPPPAKTNHPLNLQVQLVPPSGKDPARPLDSGSTQDLGGSLSRTSSNRSDTSMYSTYSSSGSISTVASSSSSTGRRMIIPLYNLQAHNVMQNVIVDAGTDAKVAKFLKRGLEVIGLAVLEPVEVWGSAAAEAWSVRPPHDGAKRNSIDFSGAGLLSPDLAHTPTSSALSLTSEDGYQTLVVPSSAPDRATPKRLFGRLFKKKDGSSMLPKPPPSPVTSISSIPAAPLSKRSSMHVQPGSLAAGEPSGAILQPPVLGIQPLLSSATIPPRGRPTRYVWVVRRWLKGTQESLLDGVKDMLQQDNTRPGNGLEGLVEVRFEWSRGKSGKSGRGRRRTEDSEVSPELRERGERIGALSKRNSIGRSSTPSTASLQHQPPSHPSPPLSRTSPLQSAPQSPSRTQSPRTKRTALSPAGGRRSLDSHRSVSPHPPASLLTNNTSTEDDTHGDNADESDPEDSETPWTCTLVVRRLAPMRGVELGVASAQPPSICLKVAALVPTPHHPKVIALLKVPFPLPDIEVEHVRLRKRIVTPAGVARPAPVPEPVANGKSGGSGSGLGKGFWAQQSQREGMMLTAEEIKDVVSSTGLWLVVREAFGGVGRVSRKGDGWRLRG</sequence>
<reference evidence="2 3" key="1">
    <citation type="journal article" date="2018" name="Sci. Rep.">
        <title>Genome sequence of the cauliflower mushroom Sparassis crispa (Hanabiratake) and its association with beneficial usage.</title>
        <authorList>
            <person name="Kiyama R."/>
            <person name="Furutani Y."/>
            <person name="Kawaguchi K."/>
            <person name="Nakanishi T."/>
        </authorList>
    </citation>
    <scope>NUCLEOTIDE SEQUENCE [LARGE SCALE GENOMIC DNA]</scope>
</reference>
<gene>
    <name evidence="2" type="ORF">SCP_1001280</name>
</gene>
<dbReference type="GeneID" id="38783801"/>
<feature type="compositionally biased region" description="Polar residues" evidence="1">
    <location>
        <begin position="418"/>
        <end position="431"/>
    </location>
</feature>
<feature type="region of interest" description="Disordered" evidence="1">
    <location>
        <begin position="385"/>
        <end position="522"/>
    </location>
</feature>
<feature type="compositionally biased region" description="Low complexity" evidence="1">
    <location>
        <begin position="1"/>
        <end position="15"/>
    </location>
</feature>
<dbReference type="OrthoDB" id="2590746at2759"/>
<accession>A0A401GYG5</accession>